<protein>
    <submittedName>
        <fullName evidence="2">Uncharacterized protein</fullName>
    </submittedName>
</protein>
<evidence type="ECO:0000256" key="1">
    <source>
        <dbReference type="SAM" id="MobiDB-lite"/>
    </source>
</evidence>
<evidence type="ECO:0000313" key="3">
    <source>
        <dbReference type="Proteomes" id="UP000663505"/>
    </source>
</evidence>
<evidence type="ECO:0000313" key="2">
    <source>
        <dbReference type="EMBL" id="QSO45948.1"/>
    </source>
</evidence>
<keyword evidence="3" id="KW-1185">Reference proteome</keyword>
<sequence>MAHTGTESGGCQLIKRLETGLVVAIGALTVLTTATVIHDENAGNSDVVSRWVDSGMKRVETWVTTRAVPAVTGNVSGASGADGTSNSTGSSSSSSPSSRPTSGSAKPTSYTNPVGAGTHAPYPEPMSTLPATHKGAPQAPAQVSSQLQARGFTAADVATLTNILTQLASSMSPSDWTTLEQAFASSSTSQAQQQVLRVLNSHLTSSDRAWLLSHFQGNMAFSKEDIQLLQQAFAELKDNLTPGEQQLVQQQVGQLLTSGQASAN</sequence>
<reference evidence="2 3" key="1">
    <citation type="submission" date="2021-02" db="EMBL/GenBank/DDBJ databases">
        <title>Alicyclobacillus curvatus sp. nov. and Alicyclobacillus mengziensis sp. nov., two acidophilic bacteria isolated from acid mine drainage.</title>
        <authorList>
            <person name="Huang Y."/>
        </authorList>
    </citation>
    <scope>NUCLEOTIDE SEQUENCE [LARGE SCALE GENOMIC DNA]</scope>
    <source>
        <strain evidence="2 3">S30H14</strain>
    </source>
</reference>
<dbReference type="Proteomes" id="UP000663505">
    <property type="component" value="Chromosome"/>
</dbReference>
<organism evidence="2 3">
    <name type="scientific">Alicyclobacillus mengziensis</name>
    <dbReference type="NCBI Taxonomy" id="2931921"/>
    <lineage>
        <taxon>Bacteria</taxon>
        <taxon>Bacillati</taxon>
        <taxon>Bacillota</taxon>
        <taxon>Bacilli</taxon>
        <taxon>Bacillales</taxon>
        <taxon>Alicyclobacillaceae</taxon>
        <taxon>Alicyclobacillus</taxon>
    </lineage>
</organism>
<dbReference type="AlphaFoldDB" id="A0A9X7Z682"/>
<gene>
    <name evidence="2" type="ORF">JZ786_15565</name>
</gene>
<feature type="region of interest" description="Disordered" evidence="1">
    <location>
        <begin position="72"/>
        <end position="144"/>
    </location>
</feature>
<accession>A0A9X7Z682</accession>
<name>A0A9X7Z682_9BACL</name>
<proteinExistence type="predicted"/>
<dbReference type="RefSeq" id="WP_206655320.1">
    <property type="nucleotide sequence ID" value="NZ_CP071182.1"/>
</dbReference>
<dbReference type="EMBL" id="CP071182">
    <property type="protein sequence ID" value="QSO45948.1"/>
    <property type="molecule type" value="Genomic_DNA"/>
</dbReference>
<feature type="compositionally biased region" description="Low complexity" evidence="1">
    <location>
        <begin position="76"/>
        <end position="105"/>
    </location>
</feature>
<dbReference type="KEGG" id="afx:JZ786_15565"/>